<evidence type="ECO:0000256" key="5">
    <source>
        <dbReference type="ARBA" id="ARBA00070228"/>
    </source>
</evidence>
<comment type="caution">
    <text evidence="6">The sequence shown here is derived from an EMBL/GenBank/DDBJ whole genome shotgun (WGS) entry which is preliminary data.</text>
</comment>
<dbReference type="Proteomes" id="UP000294947">
    <property type="component" value="Unassembled WGS sequence"/>
</dbReference>
<protein>
    <recommendedName>
        <fullName evidence="5">Putative aliphatic sulfonates-binding protein</fullName>
    </recommendedName>
</protein>
<dbReference type="GO" id="GO:0016020">
    <property type="term" value="C:membrane"/>
    <property type="evidence" value="ECO:0007669"/>
    <property type="project" value="InterPro"/>
</dbReference>
<name>A0A4R4Z2Q6_9PSEU</name>
<dbReference type="Pfam" id="PF12974">
    <property type="entry name" value="Phosphonate-bd"/>
    <property type="match status" value="1"/>
</dbReference>
<accession>A0A4R4Z2Q6</accession>
<evidence type="ECO:0000256" key="3">
    <source>
        <dbReference type="ARBA" id="ARBA00022729"/>
    </source>
</evidence>
<dbReference type="AlphaFoldDB" id="A0A4R4Z2Q6"/>
<keyword evidence="3" id="KW-0732">Signal</keyword>
<dbReference type="NCBIfam" id="TIGR01728">
    <property type="entry name" value="SsuA_fam"/>
    <property type="match status" value="1"/>
</dbReference>
<dbReference type="SUPFAM" id="SSF53850">
    <property type="entry name" value="Periplasmic binding protein-like II"/>
    <property type="match status" value="1"/>
</dbReference>
<dbReference type="OrthoDB" id="8195871at2"/>
<organism evidence="6 7">
    <name type="scientific">Saccharopolyspora elongata</name>
    <dbReference type="NCBI Taxonomy" id="2530387"/>
    <lineage>
        <taxon>Bacteria</taxon>
        <taxon>Bacillati</taxon>
        <taxon>Actinomycetota</taxon>
        <taxon>Actinomycetes</taxon>
        <taxon>Pseudonocardiales</taxon>
        <taxon>Pseudonocardiaceae</taxon>
        <taxon>Saccharopolyspora</taxon>
    </lineage>
</organism>
<evidence type="ECO:0000313" key="6">
    <source>
        <dbReference type="EMBL" id="TDD51670.1"/>
    </source>
</evidence>
<dbReference type="EMBL" id="SMKW01000015">
    <property type="protein sequence ID" value="TDD51670.1"/>
    <property type="molecule type" value="Genomic_DNA"/>
</dbReference>
<gene>
    <name evidence="6" type="ORF">E1288_13940</name>
</gene>
<comment type="function">
    <text evidence="4">Part of a binding-protein-dependent transport system for aliphatic sulfonates. Putative binding protein.</text>
</comment>
<keyword evidence="2" id="KW-0813">Transport</keyword>
<dbReference type="FunFam" id="3.40.190.10:FF:000050">
    <property type="entry name" value="Sulfonate ABC transporter substrate-binding protein"/>
    <property type="match status" value="1"/>
</dbReference>
<dbReference type="PANTHER" id="PTHR30024">
    <property type="entry name" value="ALIPHATIC SULFONATES-BINDING PROTEIN-RELATED"/>
    <property type="match status" value="1"/>
</dbReference>
<keyword evidence="7" id="KW-1185">Reference proteome</keyword>
<reference evidence="6 7" key="1">
    <citation type="submission" date="2019-03" db="EMBL/GenBank/DDBJ databases">
        <title>Draft genome sequences of novel Actinobacteria.</title>
        <authorList>
            <person name="Sahin N."/>
            <person name="Ay H."/>
            <person name="Saygin H."/>
        </authorList>
    </citation>
    <scope>NUCLEOTIDE SEQUENCE [LARGE SCALE GENOMIC DNA]</scope>
    <source>
        <strain evidence="6 7">7K502</strain>
    </source>
</reference>
<evidence type="ECO:0000313" key="7">
    <source>
        <dbReference type="Proteomes" id="UP000294947"/>
    </source>
</evidence>
<dbReference type="GO" id="GO:0042626">
    <property type="term" value="F:ATPase-coupled transmembrane transporter activity"/>
    <property type="evidence" value="ECO:0007669"/>
    <property type="project" value="InterPro"/>
</dbReference>
<proteinExistence type="inferred from homology"/>
<comment type="similarity">
    <text evidence="1">Belongs to the bacterial solute-binding protein SsuA/TauA family.</text>
</comment>
<dbReference type="PANTHER" id="PTHR30024:SF48">
    <property type="entry name" value="ABC TRANSPORTER SUBSTRATE-BINDING PROTEIN"/>
    <property type="match status" value="1"/>
</dbReference>
<dbReference type="InterPro" id="IPR010067">
    <property type="entry name" value="ABC_SsuA_sub-bd"/>
</dbReference>
<evidence type="ECO:0000256" key="4">
    <source>
        <dbReference type="ARBA" id="ARBA00055538"/>
    </source>
</evidence>
<evidence type="ECO:0000256" key="2">
    <source>
        <dbReference type="ARBA" id="ARBA00022448"/>
    </source>
</evidence>
<dbReference type="CDD" id="cd13558">
    <property type="entry name" value="PBP2_SsuA_like_2"/>
    <property type="match status" value="1"/>
</dbReference>
<evidence type="ECO:0000256" key="1">
    <source>
        <dbReference type="ARBA" id="ARBA00010742"/>
    </source>
</evidence>
<sequence>MCSTETGDNGVRTTRILVSVLAAVLLAVAGCAGSSEPKSLSDVTLVLGDQAGGLRARVEASGAFEDAPYKIRWANFQGAAPLFEAMRSGDVDTATAADAPTVQAIAGGVPARPAVATAASPSSTAIIVPPGSPIRTVADLRGKHLVVSTAPGSVSHYTALGALEEAGLTQQDVQITFSLPTDAQAGFSAGHIDAWSTFDPYLSIAEHAGARVIRDGQGINGRNGILSVSTASAADPLKREALADAMRRFEAAWRWSDENPEEYQRVYEKLTSLEPPVAHQILTRTKQEVRPLTDDVVADLQAVADRYLQAGVLREKVDVAKACERDLYPGK</sequence>
<dbReference type="Gene3D" id="3.40.190.10">
    <property type="entry name" value="Periplasmic binding protein-like II"/>
    <property type="match status" value="2"/>
</dbReference>